<organism evidence="3 4">
    <name type="scientific">Asticcacaulis excentricus</name>
    <dbReference type="NCBI Taxonomy" id="78587"/>
    <lineage>
        <taxon>Bacteria</taxon>
        <taxon>Pseudomonadati</taxon>
        <taxon>Pseudomonadota</taxon>
        <taxon>Alphaproteobacteria</taxon>
        <taxon>Caulobacterales</taxon>
        <taxon>Caulobacteraceae</taxon>
        <taxon>Asticcacaulis</taxon>
    </lineage>
</organism>
<dbReference type="InterPro" id="IPR053164">
    <property type="entry name" value="IS1016-like_transposase"/>
</dbReference>
<accession>A0A3G9FXA6</accession>
<feature type="region of interest" description="Disordered" evidence="1">
    <location>
        <begin position="1"/>
        <end position="21"/>
    </location>
</feature>
<sequence>MAHRIREAMLANDETPMGGDGGVVEADETFFGRDPEAKESRMAIRSMNKIVTLLDRNSGKTRSVVVKEITVKSVTEILNANVSEKANLVTDEAHHYKAPGKTFSSHKSVNHAQKEYVNKEDKTITTNQIEGFFGIFKRGMRGIYQHCKSHHLRRYLAEFDFRYSNREALGCDDTERTNRAVMGVVGRRLMYQRPERQQAINALV</sequence>
<name>A0A3G9FXA6_9CAUL</name>
<dbReference type="AlphaFoldDB" id="A0A3G9FXA6"/>
<dbReference type="SMART" id="SM01126">
    <property type="entry name" value="DDE_Tnp_IS1595"/>
    <property type="match status" value="1"/>
</dbReference>
<gene>
    <name evidence="3" type="ORF">EM6_0259</name>
</gene>
<evidence type="ECO:0000259" key="2">
    <source>
        <dbReference type="SMART" id="SM01126"/>
    </source>
</evidence>
<feature type="domain" description="ISXO2-like transposase" evidence="2">
    <location>
        <begin position="16"/>
        <end position="164"/>
    </location>
</feature>
<evidence type="ECO:0000313" key="4">
    <source>
        <dbReference type="Proteomes" id="UP000278756"/>
    </source>
</evidence>
<proteinExistence type="predicted"/>
<evidence type="ECO:0000313" key="3">
    <source>
        <dbReference type="EMBL" id="BBF79690.1"/>
    </source>
</evidence>
<dbReference type="EMBL" id="AP018827">
    <property type="protein sequence ID" value="BBF79690.1"/>
    <property type="molecule type" value="Genomic_DNA"/>
</dbReference>
<evidence type="ECO:0000256" key="1">
    <source>
        <dbReference type="SAM" id="MobiDB-lite"/>
    </source>
</evidence>
<dbReference type="PANTHER" id="PTHR47163">
    <property type="entry name" value="DDE_TNP_IS1595 DOMAIN-CONTAINING PROTEIN"/>
    <property type="match status" value="1"/>
</dbReference>
<protein>
    <submittedName>
        <fullName evidence="3">Transposase</fullName>
    </submittedName>
</protein>
<reference evidence="4" key="2">
    <citation type="journal article" date="2017" name="Plant Physiol. Biochem.">
        <title>Differential oxidative and antioxidative response of duckweed Lemna minor toward plant growth promoting/inhibiting bacteria.</title>
        <authorList>
            <person name="Ishizawa H."/>
            <person name="Kuroda M."/>
            <person name="Morikawa M."/>
            <person name="Ike M."/>
        </authorList>
    </citation>
    <scope>NUCLEOTIDE SEQUENCE [LARGE SCALE GENOMIC DNA]</scope>
    <source>
        <strain evidence="4">M6</strain>
    </source>
</reference>
<dbReference type="Pfam" id="PF12762">
    <property type="entry name" value="DDE_Tnp_IS1595"/>
    <property type="match status" value="1"/>
</dbReference>
<dbReference type="NCBIfam" id="NF033547">
    <property type="entry name" value="transpos_IS1595"/>
    <property type="match status" value="1"/>
</dbReference>
<dbReference type="PANTHER" id="PTHR47163:SF2">
    <property type="entry name" value="SI:DKEY-17M8.2"/>
    <property type="match status" value="1"/>
</dbReference>
<reference evidence="4" key="1">
    <citation type="journal article" date="2017" name="Biotechnol. Biofuels">
        <title>Evaluation of environmental bacterial communities as a factor affecting the growth of duckweed Lemna minor.</title>
        <authorList>
            <person name="Ishizawa H."/>
            <person name="Kuroda M."/>
            <person name="Morikawa M."/>
            <person name="Ike M."/>
        </authorList>
    </citation>
    <scope>NUCLEOTIDE SEQUENCE [LARGE SCALE GENOMIC DNA]</scope>
    <source>
        <strain evidence="4">M6</strain>
    </source>
</reference>
<dbReference type="Proteomes" id="UP000278756">
    <property type="component" value="Chromosome 1"/>
</dbReference>
<dbReference type="InterPro" id="IPR024445">
    <property type="entry name" value="Tnp_ISXO2-like"/>
</dbReference>